<dbReference type="EMBL" id="SNYM01000009">
    <property type="protein sequence ID" value="TDQ47685.1"/>
    <property type="molecule type" value="Genomic_DNA"/>
</dbReference>
<keyword evidence="7" id="KW-0482">Metalloprotease</keyword>
<evidence type="ECO:0000256" key="6">
    <source>
        <dbReference type="ARBA" id="ARBA00022833"/>
    </source>
</evidence>
<dbReference type="Gene3D" id="3.30.1380.10">
    <property type="match status" value="1"/>
</dbReference>
<proteinExistence type="predicted"/>
<protein>
    <submittedName>
        <fullName evidence="8">Penicillin-insensitive murein endopeptidase</fullName>
    </submittedName>
</protein>
<evidence type="ECO:0000256" key="5">
    <source>
        <dbReference type="ARBA" id="ARBA00022801"/>
    </source>
</evidence>
<evidence type="ECO:0000256" key="7">
    <source>
        <dbReference type="ARBA" id="ARBA00023049"/>
    </source>
</evidence>
<dbReference type="GO" id="GO:0046872">
    <property type="term" value="F:metal ion binding"/>
    <property type="evidence" value="ECO:0007669"/>
    <property type="project" value="UniProtKB-KW"/>
</dbReference>
<sequence length="240" mass="27149">MQNEAGSILFKALVNVLLLLFVVHVYGADSVCYGTMSQGALKNAVQLPADGINFKTYSTVARWLGRTYLHSTVNDIVTAAYAQLAERDPKAKWMYGETGKRDGGPFSPHRTHQNGLSVDLFVPVVNQQGESDYLPTSAWNRYGYDIEFDKAGKYEDWRIDFERLAALILALDDAAKQRGVSISRVIFEPVYHQRLFATKRGAELQRKVSFMKTSAWVKHDEHIHVDFAVVCKSLNQYQRP</sequence>
<dbReference type="OrthoDB" id="1467367at2"/>
<dbReference type="GO" id="GO:0006508">
    <property type="term" value="P:proteolysis"/>
    <property type="evidence" value="ECO:0007669"/>
    <property type="project" value="UniProtKB-KW"/>
</dbReference>
<keyword evidence="9" id="KW-1185">Reference proteome</keyword>
<evidence type="ECO:0000256" key="4">
    <source>
        <dbReference type="ARBA" id="ARBA00022764"/>
    </source>
</evidence>
<keyword evidence="2" id="KW-0479">Metal-binding</keyword>
<evidence type="ECO:0000256" key="2">
    <source>
        <dbReference type="ARBA" id="ARBA00022723"/>
    </source>
</evidence>
<dbReference type="Pfam" id="PF03411">
    <property type="entry name" value="Peptidase_M74"/>
    <property type="match status" value="1"/>
</dbReference>
<accession>A0A4R6UQY8</accession>
<reference evidence="8 9" key="1">
    <citation type="submission" date="2019-03" db="EMBL/GenBank/DDBJ databases">
        <title>Genomic Encyclopedia of Type Strains, Phase IV (KMG-IV): sequencing the most valuable type-strain genomes for metagenomic binning, comparative biology and taxonomic classification.</title>
        <authorList>
            <person name="Goeker M."/>
        </authorList>
    </citation>
    <scope>NUCLEOTIDE SEQUENCE [LARGE SCALE GENOMIC DNA]</scope>
    <source>
        <strain evidence="8 9">DSM 103792</strain>
    </source>
</reference>
<dbReference type="GO" id="GO:0004252">
    <property type="term" value="F:serine-type endopeptidase activity"/>
    <property type="evidence" value="ECO:0007669"/>
    <property type="project" value="InterPro"/>
</dbReference>
<dbReference type="GO" id="GO:0030288">
    <property type="term" value="C:outer membrane-bounded periplasmic space"/>
    <property type="evidence" value="ECO:0007669"/>
    <property type="project" value="InterPro"/>
</dbReference>
<dbReference type="InterPro" id="IPR009045">
    <property type="entry name" value="Zn_M74/Hedgehog-like"/>
</dbReference>
<evidence type="ECO:0000256" key="1">
    <source>
        <dbReference type="ARBA" id="ARBA00022670"/>
    </source>
</evidence>
<name>A0A4R6UQY8_9GAMM</name>
<keyword evidence="1" id="KW-0645">Protease</keyword>
<comment type="caution">
    <text evidence="8">The sequence shown here is derived from an EMBL/GenBank/DDBJ whole genome shotgun (WGS) entry which is preliminary data.</text>
</comment>
<organism evidence="8 9">
    <name type="scientific">Permianibacter aggregans</name>
    <dbReference type="NCBI Taxonomy" id="1510150"/>
    <lineage>
        <taxon>Bacteria</taxon>
        <taxon>Pseudomonadati</taxon>
        <taxon>Pseudomonadota</taxon>
        <taxon>Gammaproteobacteria</taxon>
        <taxon>Pseudomonadales</taxon>
        <taxon>Pseudomonadaceae</taxon>
        <taxon>Permianibacter</taxon>
    </lineage>
</organism>
<keyword evidence="6" id="KW-0862">Zinc</keyword>
<keyword evidence="4" id="KW-0574">Periplasm</keyword>
<evidence type="ECO:0000313" key="8">
    <source>
        <dbReference type="EMBL" id="TDQ47685.1"/>
    </source>
</evidence>
<dbReference type="GO" id="GO:0008237">
    <property type="term" value="F:metallopeptidase activity"/>
    <property type="evidence" value="ECO:0007669"/>
    <property type="project" value="UniProtKB-KW"/>
</dbReference>
<evidence type="ECO:0000256" key="3">
    <source>
        <dbReference type="ARBA" id="ARBA00022729"/>
    </source>
</evidence>
<dbReference type="SUPFAM" id="SSF55166">
    <property type="entry name" value="Hedgehog/DD-peptidase"/>
    <property type="match status" value="1"/>
</dbReference>
<keyword evidence="3" id="KW-0732">Signal</keyword>
<evidence type="ECO:0000313" key="9">
    <source>
        <dbReference type="Proteomes" id="UP000295375"/>
    </source>
</evidence>
<gene>
    <name evidence="8" type="ORF">EV696_10989</name>
</gene>
<dbReference type="Proteomes" id="UP000295375">
    <property type="component" value="Unassembled WGS sequence"/>
</dbReference>
<dbReference type="AlphaFoldDB" id="A0A4R6UQY8"/>
<keyword evidence="5" id="KW-0378">Hydrolase</keyword>
<dbReference type="InterPro" id="IPR005073">
    <property type="entry name" value="Peptidase_M74"/>
</dbReference>